<sequence>MHTDDLDFAGRRCPVKAKGRAAGPAVTAVPCRGTTPPPDVYRPPPPRAPTPGHSRSVKIKACAAALP</sequence>
<keyword evidence="3" id="KW-1185">Reference proteome</keyword>
<evidence type="ECO:0000313" key="3">
    <source>
        <dbReference type="Proteomes" id="UP000603708"/>
    </source>
</evidence>
<feature type="compositionally biased region" description="Pro residues" evidence="1">
    <location>
        <begin position="35"/>
        <end position="49"/>
    </location>
</feature>
<organism evidence="2 3">
    <name type="scientific">Streptomyces sulfonofaciens</name>
    <dbReference type="NCBI Taxonomy" id="68272"/>
    <lineage>
        <taxon>Bacteria</taxon>
        <taxon>Bacillati</taxon>
        <taxon>Actinomycetota</taxon>
        <taxon>Actinomycetes</taxon>
        <taxon>Kitasatosporales</taxon>
        <taxon>Streptomycetaceae</taxon>
        <taxon>Streptomyces</taxon>
    </lineage>
</organism>
<evidence type="ECO:0000256" key="1">
    <source>
        <dbReference type="SAM" id="MobiDB-lite"/>
    </source>
</evidence>
<name>A0A919L0S5_9ACTN</name>
<reference evidence="2" key="2">
    <citation type="submission" date="2020-09" db="EMBL/GenBank/DDBJ databases">
        <authorList>
            <person name="Sun Q."/>
            <person name="Ohkuma M."/>
        </authorList>
    </citation>
    <scope>NUCLEOTIDE SEQUENCE</scope>
    <source>
        <strain evidence="2">JCM 5069</strain>
    </source>
</reference>
<proteinExistence type="predicted"/>
<dbReference type="EMBL" id="BNCD01000010">
    <property type="protein sequence ID" value="GHH80650.1"/>
    <property type="molecule type" value="Genomic_DNA"/>
</dbReference>
<comment type="caution">
    <text evidence="2">The sequence shown here is derived from an EMBL/GenBank/DDBJ whole genome shotgun (WGS) entry which is preliminary data.</text>
</comment>
<reference evidence="2" key="1">
    <citation type="journal article" date="2014" name="Int. J. Syst. Evol. Microbiol.">
        <title>Complete genome sequence of Corynebacterium casei LMG S-19264T (=DSM 44701T), isolated from a smear-ripened cheese.</title>
        <authorList>
            <consortium name="US DOE Joint Genome Institute (JGI-PGF)"/>
            <person name="Walter F."/>
            <person name="Albersmeier A."/>
            <person name="Kalinowski J."/>
            <person name="Ruckert C."/>
        </authorList>
    </citation>
    <scope>NUCLEOTIDE SEQUENCE</scope>
    <source>
        <strain evidence="2">JCM 5069</strain>
    </source>
</reference>
<dbReference type="AlphaFoldDB" id="A0A919L0S5"/>
<accession>A0A919L0S5</accession>
<dbReference type="Proteomes" id="UP000603708">
    <property type="component" value="Unassembled WGS sequence"/>
</dbReference>
<protein>
    <submittedName>
        <fullName evidence="2">Uncharacterized protein</fullName>
    </submittedName>
</protein>
<gene>
    <name evidence="2" type="ORF">GCM10018793_36270</name>
</gene>
<evidence type="ECO:0000313" key="2">
    <source>
        <dbReference type="EMBL" id="GHH80650.1"/>
    </source>
</evidence>
<feature type="region of interest" description="Disordered" evidence="1">
    <location>
        <begin position="17"/>
        <end position="57"/>
    </location>
</feature>